<evidence type="ECO:0000313" key="3">
    <source>
        <dbReference type="EMBL" id="MBY8918368.1"/>
    </source>
</evidence>
<organism evidence="3 4">
    <name type="scientific">Nitratireductor rhodophyticola</name>
    <dbReference type="NCBI Taxonomy" id="2854036"/>
    <lineage>
        <taxon>Bacteria</taxon>
        <taxon>Pseudomonadati</taxon>
        <taxon>Pseudomonadota</taxon>
        <taxon>Alphaproteobacteria</taxon>
        <taxon>Hyphomicrobiales</taxon>
        <taxon>Phyllobacteriaceae</taxon>
        <taxon>Nitratireductor</taxon>
    </lineage>
</organism>
<dbReference type="Pfam" id="PF13767">
    <property type="entry name" value="DUF4168"/>
    <property type="match status" value="1"/>
</dbReference>
<feature type="signal peptide" evidence="1">
    <location>
        <begin position="1"/>
        <end position="29"/>
    </location>
</feature>
<dbReference type="InterPro" id="IPR025433">
    <property type="entry name" value="DUF4168"/>
</dbReference>
<sequence length="137" mass="14771">MMILRTGLRTVAAALTISAGAAMISPAPAQDAVPSPAPAPQAQTQSFDDQKLQAFTVAFLAVSDVKERYTERFRQAPSDDEKQKVQVEATQEMEQAVDKTEGISVDEYNQIIQSAQTDEALAQKLNGMIGEAAKSQQ</sequence>
<geneLocation type="plasmid" evidence="3">
    <name>pR6_1</name>
</geneLocation>
<evidence type="ECO:0000256" key="1">
    <source>
        <dbReference type="SAM" id="SignalP"/>
    </source>
</evidence>
<proteinExistence type="predicted"/>
<reference evidence="3 4" key="1">
    <citation type="submission" date="2021-06" db="EMBL/GenBank/DDBJ databases">
        <title>Nitratireductor porphyridii sp. nov., isolated from a small marine red alga, Porphyridium purpureum in South Korea.</title>
        <authorList>
            <person name="Kim K.H."/>
            <person name="Kristyanto S."/>
            <person name="Jeon C.O."/>
        </authorList>
    </citation>
    <scope>NUCLEOTIDE SEQUENCE [LARGE SCALE GENOMIC DNA]</scope>
    <source>
        <strain evidence="3 4">R6</strain>
        <plasmid evidence="3">pR6_1</plasmid>
    </source>
</reference>
<feature type="domain" description="DUF4168" evidence="2">
    <location>
        <begin position="49"/>
        <end position="124"/>
    </location>
</feature>
<dbReference type="EMBL" id="JAHSQO010000006">
    <property type="protein sequence ID" value="MBY8918368.1"/>
    <property type="molecule type" value="Genomic_DNA"/>
</dbReference>
<name>A0ABS7RFB3_9HYPH</name>
<feature type="chain" id="PRO_5047134255" evidence="1">
    <location>
        <begin position="30"/>
        <end position="137"/>
    </location>
</feature>
<dbReference type="RefSeq" id="WP_223006511.1">
    <property type="nucleotide sequence ID" value="NZ_JAHSQO010000006.1"/>
</dbReference>
<keyword evidence="3" id="KW-0614">Plasmid</keyword>
<evidence type="ECO:0000259" key="2">
    <source>
        <dbReference type="Pfam" id="PF13767"/>
    </source>
</evidence>
<evidence type="ECO:0000313" key="4">
    <source>
        <dbReference type="Proteomes" id="UP000777661"/>
    </source>
</evidence>
<comment type="caution">
    <text evidence="3">The sequence shown here is derived from an EMBL/GenBank/DDBJ whole genome shotgun (WGS) entry which is preliminary data.</text>
</comment>
<protein>
    <submittedName>
        <fullName evidence="3">DUF4168 domain-containing protein</fullName>
    </submittedName>
</protein>
<dbReference type="Proteomes" id="UP000777661">
    <property type="component" value="Unassembled WGS sequence"/>
</dbReference>
<accession>A0ABS7RFB3</accession>
<gene>
    <name evidence="3" type="ORF">KVG22_17330</name>
</gene>
<keyword evidence="1" id="KW-0732">Signal</keyword>
<keyword evidence="4" id="KW-1185">Reference proteome</keyword>